<name>A0A6P7GV99_DIAVI</name>
<proteinExistence type="predicted"/>
<dbReference type="AlphaFoldDB" id="A0A6P7GV99"/>
<evidence type="ECO:0000256" key="1">
    <source>
        <dbReference type="SAM" id="MobiDB-lite"/>
    </source>
</evidence>
<organism evidence="2">
    <name type="scientific">Diabrotica virgifera virgifera</name>
    <name type="common">western corn rootworm</name>
    <dbReference type="NCBI Taxonomy" id="50390"/>
    <lineage>
        <taxon>Eukaryota</taxon>
        <taxon>Metazoa</taxon>
        <taxon>Ecdysozoa</taxon>
        <taxon>Arthropoda</taxon>
        <taxon>Hexapoda</taxon>
        <taxon>Insecta</taxon>
        <taxon>Pterygota</taxon>
        <taxon>Neoptera</taxon>
        <taxon>Endopterygota</taxon>
        <taxon>Coleoptera</taxon>
        <taxon>Polyphaga</taxon>
        <taxon>Cucujiformia</taxon>
        <taxon>Chrysomeloidea</taxon>
        <taxon>Chrysomelidae</taxon>
        <taxon>Galerucinae</taxon>
        <taxon>Diabroticina</taxon>
        <taxon>Diabroticites</taxon>
        <taxon>Diabrotica</taxon>
    </lineage>
</organism>
<gene>
    <name evidence="2" type="primary">LOC114347141</name>
</gene>
<protein>
    <submittedName>
        <fullName evidence="2">Uncharacterized protein LOC114347141</fullName>
    </submittedName>
</protein>
<accession>A0A6P7GV99</accession>
<dbReference type="InParanoid" id="A0A6P7GV99"/>
<dbReference type="RefSeq" id="XP_028153681.1">
    <property type="nucleotide sequence ID" value="XM_028297880.1"/>
</dbReference>
<reference evidence="2" key="1">
    <citation type="submission" date="2025-08" db="UniProtKB">
        <authorList>
            <consortium name="RefSeq"/>
        </authorList>
    </citation>
    <scope>IDENTIFICATION</scope>
    <source>
        <tissue evidence="2">Whole insect</tissue>
    </source>
</reference>
<feature type="region of interest" description="Disordered" evidence="1">
    <location>
        <begin position="76"/>
        <end position="101"/>
    </location>
</feature>
<sequence>MAIPQTQIGEVMSRSKFPTKYPKILSDYPTHRSKPNAPEKSLGKATGNHSNYFSRVKLTWRNPNIIRVLLIMDLGNQDPAGKGAHQTVGPSRSSPHETPTI</sequence>
<evidence type="ECO:0000313" key="2">
    <source>
        <dbReference type="RefSeq" id="XP_028153681.1"/>
    </source>
</evidence>
<feature type="region of interest" description="Disordered" evidence="1">
    <location>
        <begin position="22"/>
        <end position="48"/>
    </location>
</feature>
<feature type="compositionally biased region" description="Polar residues" evidence="1">
    <location>
        <begin position="88"/>
        <end position="101"/>
    </location>
</feature>